<protein>
    <submittedName>
        <fullName evidence="2">Uncharacterized protein</fullName>
    </submittedName>
</protein>
<dbReference type="RefSeq" id="XP_029228910.1">
    <property type="nucleotide sequence ID" value="XM_029370959.1"/>
</dbReference>
<proteinExistence type="predicted"/>
<feature type="region of interest" description="Disordered" evidence="1">
    <location>
        <begin position="422"/>
        <end position="444"/>
    </location>
</feature>
<feature type="compositionally biased region" description="Gly residues" evidence="1">
    <location>
        <begin position="162"/>
        <end position="172"/>
    </location>
</feature>
<evidence type="ECO:0000313" key="3">
    <source>
        <dbReference type="Proteomes" id="UP000284403"/>
    </source>
</evidence>
<dbReference type="AlphaFoldDB" id="A0A3R7L290"/>
<feature type="region of interest" description="Disordered" evidence="1">
    <location>
        <begin position="1"/>
        <end position="177"/>
    </location>
</feature>
<feature type="compositionally biased region" description="Basic and acidic residues" evidence="1">
    <location>
        <begin position="81"/>
        <end position="115"/>
    </location>
</feature>
<evidence type="ECO:0000256" key="1">
    <source>
        <dbReference type="SAM" id="MobiDB-lite"/>
    </source>
</evidence>
<feature type="compositionally biased region" description="Basic and acidic residues" evidence="1">
    <location>
        <begin position="377"/>
        <end position="395"/>
    </location>
</feature>
<gene>
    <name evidence="2" type="ORF">Tco025E_04046</name>
</gene>
<dbReference type="OrthoDB" id="242004at2759"/>
<sequence length="907" mass="100167">MATTGPATAGECAPPAQCAAASQPTGRRSLSPVGGELRLPAVDQKSASEGWGRGGRLRHNKTRPSAFQQGESALLFVEDGTGDKRSVTMRGGDDRPGDAKKRNFSKKPSERRAREPATTFTLPLTLGPRSGASSAAMGAQTSLSDTPKVGTASPGGDAAAPGAGGSRGGGQQRGRRVKGVVEYDPKTYSELLPATLRMRKVGDVEAGVGPGVAVSEMLAERDARHANRGVLAMNGKITQPVPLLELQEFVGTMKQLQERGRHMRRRWRRYLPCVTAVSGGAVRMLSEEEDTSSESLQDHDSDADFNVTLSRRQQQKSELTRAAISSWREEMNALRLRGDNARGAVLLRNELKRSRLEVEKARQGATLASLQMIHSEPTAHDLTEEEPRRSSAEDISWRTENEISQRAAAVPAPDSFAAGSVAHTKDRSGTHSDGKKSAESGAVGARTSAQLDALLHRGKGTTVYGLDPIRRRGSFQTHSLYPRARSPLSSLPHVSGFSSAMNTSAPWALDAKQKLERQAPHTRHDTQRRWRPLPVEYGVGEQSSLRFKAKVMQGRLEDCRSDIQNGEDIRRTRELLLELRPTRATLLADSLKHSQENARVILKQHRRCIFEKVAEKDSEERKEACLAYVDLLEQVYSCEVAENSLAAVTGVLQRVRDIISVSLTRCNARSYNGLLKDYFLIEQFTEVPVRDLLWRLAELFDMTRSQYKAALWNAYQALNTPRDYQARFREIDRTVLGIPTPMERRIRLTLHRCRFLQAHASVGTTHVLPATGGERARDLGEVSVQIKSEHQVLLSTAVRARVCGDEETFSWNVSRRDDKSLPLCGANLMDQVFRLHLCENTDLRVALLHNGLVVANGKFCLSDCTFNPRGLALLWLRLSGEEGVEAEVKLTLALLGDKHAHRKSRRK</sequence>
<dbReference type="EMBL" id="MKKU01000200">
    <property type="protein sequence ID" value="RNF19634.1"/>
    <property type="molecule type" value="Genomic_DNA"/>
</dbReference>
<feature type="region of interest" description="Disordered" evidence="1">
    <location>
        <begin position="368"/>
        <end position="395"/>
    </location>
</feature>
<dbReference type="GeneID" id="40317657"/>
<feature type="compositionally biased region" description="Low complexity" evidence="1">
    <location>
        <begin position="12"/>
        <end position="24"/>
    </location>
</feature>
<evidence type="ECO:0000313" key="2">
    <source>
        <dbReference type="EMBL" id="RNF19634.1"/>
    </source>
</evidence>
<feature type="compositionally biased region" description="Low complexity" evidence="1">
    <location>
        <begin position="152"/>
        <end position="161"/>
    </location>
</feature>
<organism evidence="2 3">
    <name type="scientific">Trypanosoma conorhini</name>
    <dbReference type="NCBI Taxonomy" id="83891"/>
    <lineage>
        <taxon>Eukaryota</taxon>
        <taxon>Discoba</taxon>
        <taxon>Euglenozoa</taxon>
        <taxon>Kinetoplastea</taxon>
        <taxon>Metakinetoplastina</taxon>
        <taxon>Trypanosomatida</taxon>
        <taxon>Trypanosomatidae</taxon>
        <taxon>Trypanosoma</taxon>
    </lineage>
</organism>
<keyword evidence="3" id="KW-1185">Reference proteome</keyword>
<reference evidence="2 3" key="1">
    <citation type="journal article" date="2018" name="BMC Genomics">
        <title>Genomic comparison of Trypanosoma conorhini and Trypanosoma rangeli to Trypanosoma cruzi strains of high and low virulence.</title>
        <authorList>
            <person name="Bradwell K.R."/>
            <person name="Koparde V.N."/>
            <person name="Matveyev A.V."/>
            <person name="Serrano M.G."/>
            <person name="Alves J.M."/>
            <person name="Parikh H."/>
            <person name="Huang B."/>
            <person name="Lee V."/>
            <person name="Espinosa-Alvarez O."/>
            <person name="Ortiz P.A."/>
            <person name="Costa-Martins A.G."/>
            <person name="Teixeira M.M."/>
            <person name="Buck G.A."/>
        </authorList>
    </citation>
    <scope>NUCLEOTIDE SEQUENCE [LARGE SCALE GENOMIC DNA]</scope>
    <source>
        <strain evidence="2 3">025E</strain>
    </source>
</reference>
<feature type="compositionally biased region" description="Basic and acidic residues" evidence="1">
    <location>
        <begin position="423"/>
        <end position="438"/>
    </location>
</feature>
<name>A0A3R7L290_9TRYP</name>
<accession>A0A3R7L290</accession>
<dbReference type="Proteomes" id="UP000284403">
    <property type="component" value="Unassembled WGS sequence"/>
</dbReference>
<comment type="caution">
    <text evidence="2">The sequence shown here is derived from an EMBL/GenBank/DDBJ whole genome shotgun (WGS) entry which is preliminary data.</text>
</comment>